<keyword evidence="2" id="KW-0645">Protease</keyword>
<keyword evidence="3" id="KW-0378">Hydrolase</keyword>
<organism evidence="5 6">
    <name type="scientific">Drancourtella massiliensis</name>
    <dbReference type="NCBI Taxonomy" id="1632013"/>
    <lineage>
        <taxon>Bacteria</taxon>
        <taxon>Bacillati</taxon>
        <taxon>Bacillota</taxon>
        <taxon>Clostridia</taxon>
        <taxon>Eubacteriales</taxon>
        <taxon>Oscillospiraceae</taxon>
        <taxon>Drancourtella</taxon>
    </lineage>
</organism>
<dbReference type="SUPFAM" id="SSF52317">
    <property type="entry name" value="Class I glutamine amidotransferase-like"/>
    <property type="match status" value="1"/>
</dbReference>
<dbReference type="InterPro" id="IPR005320">
    <property type="entry name" value="Peptidase_S51"/>
</dbReference>
<evidence type="ECO:0000256" key="4">
    <source>
        <dbReference type="ARBA" id="ARBA00022825"/>
    </source>
</evidence>
<evidence type="ECO:0000313" key="5">
    <source>
        <dbReference type="EMBL" id="MBM6745191.1"/>
    </source>
</evidence>
<reference evidence="5 6" key="1">
    <citation type="journal article" date="2021" name="Sci. Rep.">
        <title>The distribution of antibiotic resistance genes in chicken gut microbiota commensals.</title>
        <authorList>
            <person name="Juricova H."/>
            <person name="Matiasovicova J."/>
            <person name="Kubasova T."/>
            <person name="Cejkova D."/>
            <person name="Rychlik I."/>
        </authorList>
    </citation>
    <scope>NUCLEOTIDE SEQUENCE [LARGE SCALE GENOMIC DNA]</scope>
    <source>
        <strain evidence="5 6">An770</strain>
    </source>
</reference>
<proteinExistence type="inferred from homology"/>
<comment type="caution">
    <text evidence="5">The sequence shown here is derived from an EMBL/GenBank/DDBJ whole genome shotgun (WGS) entry which is preliminary data.</text>
</comment>
<sequence length="230" mass="25784">MRIFLCGGGDGVQTKDACRRLNDVIDHTKPILYLPFAMENADYDSCHEWVLGELRCVDVPDIEMVKSAEELDGTNVENYSAIFIGGGNTYKLLNDLKASGSFEKIKAYIEQDGIVFGGSAGAIIFGYDIESCAAMDQNKVGLKDTKGFDALSGYSVFAHYTNGSSRLTEQENRERTERYTEKLLRYSQERGPVIAMPEEDTLFLNGDHFEMIGSRPYYCFEGGKRREMIP</sequence>
<dbReference type="InterPro" id="IPR029062">
    <property type="entry name" value="Class_I_gatase-like"/>
</dbReference>
<accession>A0ABS2EJN6</accession>
<evidence type="ECO:0000256" key="3">
    <source>
        <dbReference type="ARBA" id="ARBA00022801"/>
    </source>
</evidence>
<keyword evidence="4" id="KW-0720">Serine protease</keyword>
<evidence type="ECO:0000256" key="1">
    <source>
        <dbReference type="ARBA" id="ARBA00006534"/>
    </source>
</evidence>
<dbReference type="RefSeq" id="WP_191427873.1">
    <property type="nucleotide sequence ID" value="NZ_JACJKH010000026.1"/>
</dbReference>
<dbReference type="Pfam" id="PF03575">
    <property type="entry name" value="Peptidase_S51"/>
    <property type="match status" value="1"/>
</dbReference>
<comment type="similarity">
    <text evidence="1">Belongs to the peptidase S51 family.</text>
</comment>
<dbReference type="PANTHER" id="PTHR20842:SF0">
    <property type="entry name" value="ALPHA-ASPARTYL DIPEPTIDASE"/>
    <property type="match status" value="1"/>
</dbReference>
<evidence type="ECO:0000313" key="6">
    <source>
        <dbReference type="Proteomes" id="UP000775686"/>
    </source>
</evidence>
<protein>
    <submittedName>
        <fullName evidence="5">Type 1 glutamine amidotransferase-like domain-containing protein</fullName>
    </submittedName>
</protein>
<dbReference type="EMBL" id="JACJKH010000026">
    <property type="protein sequence ID" value="MBM6745191.1"/>
    <property type="molecule type" value="Genomic_DNA"/>
</dbReference>
<name>A0ABS2EJN6_9FIRM</name>
<gene>
    <name evidence="5" type="ORF">H6A32_12945</name>
</gene>
<dbReference type="Proteomes" id="UP000775686">
    <property type="component" value="Unassembled WGS sequence"/>
</dbReference>
<keyword evidence="6" id="KW-1185">Reference proteome</keyword>
<evidence type="ECO:0000256" key="2">
    <source>
        <dbReference type="ARBA" id="ARBA00022670"/>
    </source>
</evidence>
<dbReference type="Gene3D" id="3.40.50.880">
    <property type="match status" value="1"/>
</dbReference>
<dbReference type="PANTHER" id="PTHR20842">
    <property type="entry name" value="PROTEASE S51 ALPHA-ASPARTYL DIPEPTIDASE"/>
    <property type="match status" value="1"/>
</dbReference>